<evidence type="ECO:0000313" key="2">
    <source>
        <dbReference type="Proteomes" id="UP000243528"/>
    </source>
</evidence>
<comment type="caution">
    <text evidence="1">The sequence shown here is derived from an EMBL/GenBank/DDBJ whole genome shotgun (WGS) entry which is preliminary data.</text>
</comment>
<gene>
    <name evidence="1" type="ORF">CLV30_12556</name>
</gene>
<dbReference type="AlphaFoldDB" id="A0A2P8DHH3"/>
<reference evidence="1 2" key="1">
    <citation type="submission" date="2018-03" db="EMBL/GenBank/DDBJ databases">
        <title>Genomic Encyclopedia of Archaeal and Bacterial Type Strains, Phase II (KMG-II): from individual species to whole genera.</title>
        <authorList>
            <person name="Goeker M."/>
        </authorList>
    </citation>
    <scope>NUCLEOTIDE SEQUENCE [LARGE SCALE GENOMIC DNA]</scope>
    <source>
        <strain evidence="1 2">DSM 45211</strain>
    </source>
</reference>
<dbReference type="Proteomes" id="UP000243528">
    <property type="component" value="Unassembled WGS sequence"/>
</dbReference>
<proteinExistence type="predicted"/>
<sequence>MTARIVTQPAKRGDLIAVLRQQRTHGAAGASTEDQIDVGVVTNIYRDGMVKAFRQVGWNAIRPLEHVVGYVQHWVMPATSIDVGAAVEIAAAHTYPNSTQTMPFASLDELRAAIRPCLLNTSTGVTA</sequence>
<dbReference type="OrthoDB" id="4762830at2"/>
<accession>A0A2P8DHH3</accession>
<evidence type="ECO:0000313" key="1">
    <source>
        <dbReference type="EMBL" id="PSK96674.1"/>
    </source>
</evidence>
<dbReference type="RefSeq" id="WP_106539603.1">
    <property type="nucleotide sequence ID" value="NZ_PYGE01000025.1"/>
</dbReference>
<protein>
    <submittedName>
        <fullName evidence="1">Uncharacterized protein</fullName>
    </submittedName>
</protein>
<keyword evidence="2" id="KW-1185">Reference proteome</keyword>
<dbReference type="EMBL" id="PYGE01000025">
    <property type="protein sequence ID" value="PSK96674.1"/>
    <property type="molecule type" value="Genomic_DNA"/>
</dbReference>
<name>A0A2P8DHH3_9ACTN</name>
<organism evidence="1 2">
    <name type="scientific">Haloactinopolyspora alba</name>
    <dbReference type="NCBI Taxonomy" id="648780"/>
    <lineage>
        <taxon>Bacteria</taxon>
        <taxon>Bacillati</taxon>
        <taxon>Actinomycetota</taxon>
        <taxon>Actinomycetes</taxon>
        <taxon>Jiangellales</taxon>
        <taxon>Jiangellaceae</taxon>
        <taxon>Haloactinopolyspora</taxon>
    </lineage>
</organism>